<dbReference type="RefSeq" id="XP_001019583.3">
    <property type="nucleotide sequence ID" value="XM_001019583.3"/>
</dbReference>
<protein>
    <submittedName>
        <fullName evidence="1">Uncharacterized protein</fullName>
    </submittedName>
</protein>
<dbReference type="EMBL" id="GG662640">
    <property type="protein sequence ID" value="EAR99338.3"/>
    <property type="molecule type" value="Genomic_DNA"/>
</dbReference>
<dbReference type="Proteomes" id="UP000009168">
    <property type="component" value="Unassembled WGS sequence"/>
</dbReference>
<accession>Q23S09</accession>
<reference evidence="2" key="1">
    <citation type="journal article" date="2006" name="PLoS Biol.">
        <title>Macronuclear genome sequence of the ciliate Tetrahymena thermophila, a model eukaryote.</title>
        <authorList>
            <person name="Eisen J.A."/>
            <person name="Coyne R.S."/>
            <person name="Wu M."/>
            <person name="Wu D."/>
            <person name="Thiagarajan M."/>
            <person name="Wortman J.R."/>
            <person name="Badger J.H."/>
            <person name="Ren Q."/>
            <person name="Amedeo P."/>
            <person name="Jones K.M."/>
            <person name="Tallon L.J."/>
            <person name="Delcher A.L."/>
            <person name="Salzberg S.L."/>
            <person name="Silva J.C."/>
            <person name="Haas B.J."/>
            <person name="Majoros W.H."/>
            <person name="Farzad M."/>
            <person name="Carlton J.M."/>
            <person name="Smith R.K. Jr."/>
            <person name="Garg J."/>
            <person name="Pearlman R.E."/>
            <person name="Karrer K.M."/>
            <person name="Sun L."/>
            <person name="Manning G."/>
            <person name="Elde N.C."/>
            <person name="Turkewitz A.P."/>
            <person name="Asai D.J."/>
            <person name="Wilkes D.E."/>
            <person name="Wang Y."/>
            <person name="Cai H."/>
            <person name="Collins K."/>
            <person name="Stewart B.A."/>
            <person name="Lee S.R."/>
            <person name="Wilamowska K."/>
            <person name="Weinberg Z."/>
            <person name="Ruzzo W.L."/>
            <person name="Wloga D."/>
            <person name="Gaertig J."/>
            <person name="Frankel J."/>
            <person name="Tsao C.-C."/>
            <person name="Gorovsky M.A."/>
            <person name="Keeling P.J."/>
            <person name="Waller R.F."/>
            <person name="Patron N.J."/>
            <person name="Cherry J.M."/>
            <person name="Stover N.A."/>
            <person name="Krieger C.J."/>
            <person name="del Toro C."/>
            <person name="Ryder H.F."/>
            <person name="Williamson S.C."/>
            <person name="Barbeau R.A."/>
            <person name="Hamilton E.P."/>
            <person name="Orias E."/>
        </authorList>
    </citation>
    <scope>NUCLEOTIDE SEQUENCE [LARGE SCALE GENOMIC DNA]</scope>
    <source>
        <strain evidence="2">SB210</strain>
    </source>
</reference>
<proteinExistence type="predicted"/>
<evidence type="ECO:0000313" key="1">
    <source>
        <dbReference type="EMBL" id="EAR99338.3"/>
    </source>
</evidence>
<evidence type="ECO:0000313" key="2">
    <source>
        <dbReference type="Proteomes" id="UP000009168"/>
    </source>
</evidence>
<dbReference type="GeneID" id="7828852"/>
<gene>
    <name evidence="1" type="ORF">TTHERM_01122830</name>
</gene>
<sequence>MYYLSGQIKLGYLLNSEVVDRLTQQQLIRDEIDTDFTEGLVEYCTTLLLLLHQILKKFLQMAKHTHHFMRDDIQIRNYFLLNTGKDNVRDSLNHHFKGKNYKWMGGMLTQDKFILNPRISRSTVVNKVSNLTLFLANICQQYV</sequence>
<dbReference type="InParanoid" id="Q23S09"/>
<dbReference type="AlphaFoldDB" id="Q23S09"/>
<dbReference type="HOGENOM" id="CLU_1177454_0_0_1"/>
<organism evidence="1 2">
    <name type="scientific">Tetrahymena thermophila (strain SB210)</name>
    <dbReference type="NCBI Taxonomy" id="312017"/>
    <lineage>
        <taxon>Eukaryota</taxon>
        <taxon>Sar</taxon>
        <taxon>Alveolata</taxon>
        <taxon>Ciliophora</taxon>
        <taxon>Intramacronucleata</taxon>
        <taxon>Oligohymenophorea</taxon>
        <taxon>Hymenostomatida</taxon>
        <taxon>Tetrahymenina</taxon>
        <taxon>Tetrahymenidae</taxon>
        <taxon>Tetrahymena</taxon>
    </lineage>
</organism>
<dbReference type="KEGG" id="tet:TTHERM_01122830"/>
<name>Q23S09_TETTS</name>
<keyword evidence="2" id="KW-1185">Reference proteome</keyword>